<sequence length="359" mass="39524">MIFNLFFRFIALLVVFHSSLASAVRINPKDLLVGTEPPKDLKVPPRETIAWTTTGRQFPNDLLAAILKQQRGEVPVKGAIYVFTQFQPGAIYENVVNGGKHVLLVTAQWGYNPGEFRADKHELGLYECQDPQTKTENKDKGIAKYKDGNFDFDKAYNAVKYKNRFLALGKSGLKTDYNSLMSKIETHSDKYFAKNKDYDYLLNNCGDYVQEMVDLTQPEYAQLEVVLAPPMMKRMGSRGKRFDVRAIKPKPSKKTSHTEAVSSKNAPAATKASSSSKAPAATKASSSSKAPAATKASSLTKAPSPTNAPSSTNKNSSATSSARPGQSCTLRYPAGAKKSSKKPKEKKKVASRFFRLSFI</sequence>
<feature type="compositionally biased region" description="Low complexity" evidence="1">
    <location>
        <begin position="262"/>
        <end position="322"/>
    </location>
</feature>
<feature type="region of interest" description="Disordered" evidence="1">
    <location>
        <begin position="235"/>
        <end position="350"/>
    </location>
</feature>
<evidence type="ECO:0000313" key="4">
    <source>
        <dbReference type="Proteomes" id="UP000244855"/>
    </source>
</evidence>
<name>A0A2V1D8P9_9PLEO</name>
<evidence type="ECO:0008006" key="5">
    <source>
        <dbReference type="Google" id="ProtNLM"/>
    </source>
</evidence>
<feature type="signal peptide" evidence="2">
    <location>
        <begin position="1"/>
        <end position="23"/>
    </location>
</feature>
<gene>
    <name evidence="3" type="ORF">DM02DRAFT_209880</name>
</gene>
<dbReference type="OrthoDB" id="3799881at2759"/>
<dbReference type="EMBL" id="KZ805560">
    <property type="protein sequence ID" value="PVH93913.1"/>
    <property type="molecule type" value="Genomic_DNA"/>
</dbReference>
<reference evidence="3 4" key="1">
    <citation type="journal article" date="2018" name="Sci. Rep.">
        <title>Comparative genomics provides insights into the lifestyle and reveals functional heterogeneity of dark septate endophytic fungi.</title>
        <authorList>
            <person name="Knapp D.G."/>
            <person name="Nemeth J.B."/>
            <person name="Barry K."/>
            <person name="Hainaut M."/>
            <person name="Henrissat B."/>
            <person name="Johnson J."/>
            <person name="Kuo A."/>
            <person name="Lim J.H.P."/>
            <person name="Lipzen A."/>
            <person name="Nolan M."/>
            <person name="Ohm R.A."/>
            <person name="Tamas L."/>
            <person name="Grigoriev I.V."/>
            <person name="Spatafora J.W."/>
            <person name="Nagy L.G."/>
            <person name="Kovacs G.M."/>
        </authorList>
    </citation>
    <scope>NUCLEOTIDE SEQUENCE [LARGE SCALE GENOMIC DNA]</scope>
    <source>
        <strain evidence="3 4">DSE2036</strain>
    </source>
</reference>
<organism evidence="3 4">
    <name type="scientific">Periconia macrospinosa</name>
    <dbReference type="NCBI Taxonomy" id="97972"/>
    <lineage>
        <taxon>Eukaryota</taxon>
        <taxon>Fungi</taxon>
        <taxon>Dikarya</taxon>
        <taxon>Ascomycota</taxon>
        <taxon>Pezizomycotina</taxon>
        <taxon>Dothideomycetes</taxon>
        <taxon>Pleosporomycetidae</taxon>
        <taxon>Pleosporales</taxon>
        <taxon>Massarineae</taxon>
        <taxon>Periconiaceae</taxon>
        <taxon>Periconia</taxon>
    </lineage>
</organism>
<feature type="compositionally biased region" description="Basic residues" evidence="1">
    <location>
        <begin position="338"/>
        <end position="350"/>
    </location>
</feature>
<dbReference type="Proteomes" id="UP000244855">
    <property type="component" value="Unassembled WGS sequence"/>
</dbReference>
<evidence type="ECO:0000256" key="1">
    <source>
        <dbReference type="SAM" id="MobiDB-lite"/>
    </source>
</evidence>
<protein>
    <recommendedName>
        <fullName evidence="5">DUF4105 domain-containing protein</fullName>
    </recommendedName>
</protein>
<keyword evidence="2" id="KW-0732">Signal</keyword>
<accession>A0A2V1D8P9</accession>
<proteinExistence type="predicted"/>
<evidence type="ECO:0000256" key="2">
    <source>
        <dbReference type="SAM" id="SignalP"/>
    </source>
</evidence>
<keyword evidence="4" id="KW-1185">Reference proteome</keyword>
<feature type="chain" id="PRO_5016085467" description="DUF4105 domain-containing protein" evidence="2">
    <location>
        <begin position="24"/>
        <end position="359"/>
    </location>
</feature>
<evidence type="ECO:0000313" key="3">
    <source>
        <dbReference type="EMBL" id="PVH93913.1"/>
    </source>
</evidence>
<dbReference type="AlphaFoldDB" id="A0A2V1D8P9"/>